<dbReference type="KEGG" id="amob:HG15A2_22310"/>
<keyword evidence="7 8" id="KW-0472">Membrane</keyword>
<feature type="domain" description="Histidine kinase" evidence="9">
    <location>
        <begin position="394"/>
        <end position="612"/>
    </location>
</feature>
<evidence type="ECO:0000256" key="6">
    <source>
        <dbReference type="ARBA" id="ARBA00023012"/>
    </source>
</evidence>
<keyword evidence="8" id="KW-0812">Transmembrane</keyword>
<gene>
    <name evidence="10" type="primary">yycG</name>
    <name evidence="10" type="ORF">HG15A2_22310</name>
</gene>
<reference evidence="10 11" key="1">
    <citation type="submission" date="2019-02" db="EMBL/GenBank/DDBJ databases">
        <title>Deep-cultivation of Planctomycetes and their phenomic and genomic characterization uncovers novel biology.</title>
        <authorList>
            <person name="Wiegand S."/>
            <person name="Jogler M."/>
            <person name="Boedeker C."/>
            <person name="Pinto D."/>
            <person name="Vollmers J."/>
            <person name="Rivas-Marin E."/>
            <person name="Kohn T."/>
            <person name="Peeters S.H."/>
            <person name="Heuer A."/>
            <person name="Rast P."/>
            <person name="Oberbeckmann S."/>
            <person name="Bunk B."/>
            <person name="Jeske O."/>
            <person name="Meyerdierks A."/>
            <person name="Storesund J.E."/>
            <person name="Kallscheuer N."/>
            <person name="Luecker S."/>
            <person name="Lage O.M."/>
            <person name="Pohl T."/>
            <person name="Merkel B.J."/>
            <person name="Hornburger P."/>
            <person name="Mueller R.-W."/>
            <person name="Bruemmer F."/>
            <person name="Labrenz M."/>
            <person name="Spormann A.M."/>
            <person name="Op den Camp H."/>
            <person name="Overmann J."/>
            <person name="Amann R."/>
            <person name="Jetten M.S.M."/>
            <person name="Mascher T."/>
            <person name="Medema M.H."/>
            <person name="Devos D.P."/>
            <person name="Kaster A.-K."/>
            <person name="Ovreas L."/>
            <person name="Rohde M."/>
            <person name="Galperin M.Y."/>
            <person name="Jogler C."/>
        </authorList>
    </citation>
    <scope>NUCLEOTIDE SEQUENCE [LARGE SCALE GENOMIC DNA]</scope>
    <source>
        <strain evidence="10 11">HG15A2</strain>
    </source>
</reference>
<dbReference type="InterPro" id="IPR050736">
    <property type="entry name" value="Sensor_HK_Regulatory"/>
</dbReference>
<feature type="transmembrane region" description="Helical" evidence="8">
    <location>
        <begin position="177"/>
        <end position="196"/>
    </location>
</feature>
<accession>A0A517MVP1</accession>
<dbReference type="PRINTS" id="PR00344">
    <property type="entry name" value="BCTRLSENSOR"/>
</dbReference>
<dbReference type="InterPro" id="IPR003661">
    <property type="entry name" value="HisK_dim/P_dom"/>
</dbReference>
<dbReference type="SUPFAM" id="SSF55874">
    <property type="entry name" value="ATPase domain of HSP90 chaperone/DNA topoisomerase II/histidine kinase"/>
    <property type="match status" value="1"/>
</dbReference>
<evidence type="ECO:0000313" key="11">
    <source>
        <dbReference type="Proteomes" id="UP000319852"/>
    </source>
</evidence>
<sequence length="619" mass="67386">MISQRQHLGLPRQVVAWYLFFCLAAVCWLATGLLDAAHGVVTKRNATVAIARLHRSVAAIETAHRANEQQPDPWSGMQGYLAQLRGEGRFVYCSLLDLEGKSIADTREDRIGQFAVELAGTPVEEAGVWGVHALQPSGVDLTEYRIPLNHGGEQFATLSAAVQSDSSLASIVETISAAPSAVVLPLLLIVVGGVLLGRLTRSAATVETQLSEIAQLPAGEPPEMFTVPPGDLAALGWNRVVGHLDSVLQQRKTGTLDERIAALASGNSNDQLAEALGSLSEGIALTDMEGRLRFANAALAALLDTDEKAAKDIEFEKHLLNCVDQLSDTEVFSEENDRRLVTTEATREVNGKTHILRVVRQPNRSGQESGHVWTLRDITQQKLAEQTRDRFLDAATHELRTPLSNIKAYAETLASEDELEVEKQKEFCNVINSEVTRLSRFVDDLLSISSMEVGSLSVDLRPTEMERLFEEVLDKVRPLLGQKGHTLNVQLPEKLGEMKIDKDKVVAVLVNLLGNAAKYTPRGGHIGFKVKREEDGLRIAVEDTGVGISEAEASQVFDKFFRSDDPRVQAETGSGLGLSLAQEVAHMHGGEVTCESVLNEGTTFTLHLPEGKEAANARR</sequence>
<dbReference type="InterPro" id="IPR036097">
    <property type="entry name" value="HisK_dim/P_sf"/>
</dbReference>
<keyword evidence="4 10" id="KW-0808">Transferase</keyword>
<dbReference type="InterPro" id="IPR000014">
    <property type="entry name" value="PAS"/>
</dbReference>
<dbReference type="RefSeq" id="WP_145060232.1">
    <property type="nucleotide sequence ID" value="NZ_CP036263.1"/>
</dbReference>
<dbReference type="InterPro" id="IPR004358">
    <property type="entry name" value="Sig_transdc_His_kin-like_C"/>
</dbReference>
<dbReference type="Pfam" id="PF02518">
    <property type="entry name" value="HATPase_c"/>
    <property type="match status" value="1"/>
</dbReference>
<dbReference type="Proteomes" id="UP000319852">
    <property type="component" value="Chromosome"/>
</dbReference>
<dbReference type="PROSITE" id="PS50109">
    <property type="entry name" value="HIS_KIN"/>
    <property type="match status" value="1"/>
</dbReference>
<evidence type="ECO:0000313" key="10">
    <source>
        <dbReference type="EMBL" id="QDS98943.1"/>
    </source>
</evidence>
<keyword evidence="5 10" id="KW-0418">Kinase</keyword>
<protein>
    <recommendedName>
        <fullName evidence="2">histidine kinase</fullName>
        <ecNumber evidence="2">2.7.13.3</ecNumber>
    </recommendedName>
</protein>
<dbReference type="InterPro" id="IPR035965">
    <property type="entry name" value="PAS-like_dom_sf"/>
</dbReference>
<evidence type="ECO:0000256" key="4">
    <source>
        <dbReference type="ARBA" id="ARBA00022679"/>
    </source>
</evidence>
<dbReference type="NCBIfam" id="TIGR00229">
    <property type="entry name" value="sensory_box"/>
    <property type="match status" value="1"/>
</dbReference>
<dbReference type="AlphaFoldDB" id="A0A517MVP1"/>
<dbReference type="PANTHER" id="PTHR43711">
    <property type="entry name" value="TWO-COMPONENT HISTIDINE KINASE"/>
    <property type="match status" value="1"/>
</dbReference>
<keyword evidence="3" id="KW-0597">Phosphoprotein</keyword>
<dbReference type="OrthoDB" id="9813151at2"/>
<evidence type="ECO:0000256" key="8">
    <source>
        <dbReference type="SAM" id="Phobius"/>
    </source>
</evidence>
<dbReference type="Gene3D" id="3.30.450.20">
    <property type="entry name" value="PAS domain"/>
    <property type="match status" value="1"/>
</dbReference>
<keyword evidence="6" id="KW-0902">Two-component regulatory system</keyword>
<dbReference type="PANTHER" id="PTHR43711:SF1">
    <property type="entry name" value="HISTIDINE KINASE 1"/>
    <property type="match status" value="1"/>
</dbReference>
<dbReference type="EMBL" id="CP036263">
    <property type="protein sequence ID" value="QDS98943.1"/>
    <property type="molecule type" value="Genomic_DNA"/>
</dbReference>
<dbReference type="Pfam" id="PF00512">
    <property type="entry name" value="HisKA"/>
    <property type="match status" value="1"/>
</dbReference>
<evidence type="ECO:0000259" key="9">
    <source>
        <dbReference type="PROSITE" id="PS50109"/>
    </source>
</evidence>
<dbReference type="InterPro" id="IPR003594">
    <property type="entry name" value="HATPase_dom"/>
</dbReference>
<evidence type="ECO:0000256" key="5">
    <source>
        <dbReference type="ARBA" id="ARBA00022777"/>
    </source>
</evidence>
<dbReference type="SUPFAM" id="SSF47384">
    <property type="entry name" value="Homodimeric domain of signal transducing histidine kinase"/>
    <property type="match status" value="1"/>
</dbReference>
<proteinExistence type="predicted"/>
<dbReference type="SMART" id="SM00387">
    <property type="entry name" value="HATPase_c"/>
    <property type="match status" value="1"/>
</dbReference>
<dbReference type="FunFam" id="1.10.287.130:FF:000001">
    <property type="entry name" value="Two-component sensor histidine kinase"/>
    <property type="match status" value="1"/>
</dbReference>
<dbReference type="Gene3D" id="1.10.287.130">
    <property type="match status" value="1"/>
</dbReference>
<evidence type="ECO:0000256" key="7">
    <source>
        <dbReference type="ARBA" id="ARBA00023136"/>
    </source>
</evidence>
<dbReference type="SUPFAM" id="SSF55785">
    <property type="entry name" value="PYP-like sensor domain (PAS domain)"/>
    <property type="match status" value="1"/>
</dbReference>
<dbReference type="SMART" id="SM00388">
    <property type="entry name" value="HisKA"/>
    <property type="match status" value="1"/>
</dbReference>
<dbReference type="InterPro" id="IPR005467">
    <property type="entry name" value="His_kinase_dom"/>
</dbReference>
<dbReference type="Gene3D" id="3.30.565.10">
    <property type="entry name" value="Histidine kinase-like ATPase, C-terminal domain"/>
    <property type="match status" value="1"/>
</dbReference>
<comment type="catalytic activity">
    <reaction evidence="1">
        <text>ATP + protein L-histidine = ADP + protein N-phospho-L-histidine.</text>
        <dbReference type="EC" id="2.7.13.3"/>
    </reaction>
</comment>
<evidence type="ECO:0000256" key="2">
    <source>
        <dbReference type="ARBA" id="ARBA00012438"/>
    </source>
</evidence>
<dbReference type="GO" id="GO:0000155">
    <property type="term" value="F:phosphorelay sensor kinase activity"/>
    <property type="evidence" value="ECO:0007669"/>
    <property type="project" value="InterPro"/>
</dbReference>
<dbReference type="FunFam" id="3.30.565.10:FF:000006">
    <property type="entry name" value="Sensor histidine kinase WalK"/>
    <property type="match status" value="1"/>
</dbReference>
<dbReference type="EC" id="2.7.13.3" evidence="2"/>
<feature type="transmembrane region" description="Helical" evidence="8">
    <location>
        <begin position="15"/>
        <end position="34"/>
    </location>
</feature>
<evidence type="ECO:0000256" key="1">
    <source>
        <dbReference type="ARBA" id="ARBA00000085"/>
    </source>
</evidence>
<organism evidence="10 11">
    <name type="scientific">Adhaeretor mobilis</name>
    <dbReference type="NCBI Taxonomy" id="1930276"/>
    <lineage>
        <taxon>Bacteria</taxon>
        <taxon>Pseudomonadati</taxon>
        <taxon>Planctomycetota</taxon>
        <taxon>Planctomycetia</taxon>
        <taxon>Pirellulales</taxon>
        <taxon>Lacipirellulaceae</taxon>
        <taxon>Adhaeretor</taxon>
    </lineage>
</organism>
<name>A0A517MVP1_9BACT</name>
<keyword evidence="8" id="KW-1133">Transmembrane helix</keyword>
<dbReference type="CDD" id="cd00082">
    <property type="entry name" value="HisKA"/>
    <property type="match status" value="1"/>
</dbReference>
<evidence type="ECO:0000256" key="3">
    <source>
        <dbReference type="ARBA" id="ARBA00022553"/>
    </source>
</evidence>
<keyword evidence="11" id="KW-1185">Reference proteome</keyword>
<dbReference type="InterPro" id="IPR036890">
    <property type="entry name" value="HATPase_C_sf"/>
</dbReference>